<reference evidence="2 3" key="1">
    <citation type="submission" date="2014-12" db="EMBL/GenBank/DDBJ databases">
        <authorList>
            <person name="Kuzmanovic N."/>
            <person name="Pulawska J."/>
            <person name="Obradovic A."/>
        </authorList>
    </citation>
    <scope>NUCLEOTIDE SEQUENCE [LARGE SCALE GENOMIC DNA]</scope>
    <source>
        <strain evidence="2 3">KFB 330</strain>
    </source>
</reference>
<accession>A0ABR5D5E6</accession>
<evidence type="ECO:0000313" key="2">
    <source>
        <dbReference type="EMBL" id="KJF72174.1"/>
    </source>
</evidence>
<feature type="non-terminal residue" evidence="2">
    <location>
        <position position="90"/>
    </location>
</feature>
<dbReference type="Proteomes" id="UP000032564">
    <property type="component" value="Unassembled WGS sequence"/>
</dbReference>
<sequence>MDHISRKTIAVGRSLDLPLDQDAEDSKLTDACISAINEAVENLRHLSGAEKTAKVAPPTPEITPPPPLPQPSPKTGQPTQFRDVPQERPL</sequence>
<evidence type="ECO:0000313" key="3">
    <source>
        <dbReference type="Proteomes" id="UP000032564"/>
    </source>
</evidence>
<feature type="region of interest" description="Disordered" evidence="1">
    <location>
        <begin position="47"/>
        <end position="90"/>
    </location>
</feature>
<proteinExistence type="predicted"/>
<feature type="compositionally biased region" description="Pro residues" evidence="1">
    <location>
        <begin position="57"/>
        <end position="72"/>
    </location>
</feature>
<protein>
    <submittedName>
        <fullName evidence="2">Uncharacterized protein</fullName>
    </submittedName>
</protein>
<evidence type="ECO:0000256" key="1">
    <source>
        <dbReference type="SAM" id="MobiDB-lite"/>
    </source>
</evidence>
<name>A0ABR5D5E6_9HYPH</name>
<keyword evidence="3" id="KW-1185">Reference proteome</keyword>
<comment type="caution">
    <text evidence="2">The sequence shown here is derived from an EMBL/GenBank/DDBJ whole genome shotgun (WGS) entry which is preliminary data.</text>
</comment>
<gene>
    <name evidence="2" type="ORF">RP75_17835</name>
</gene>
<organism evidence="2 3">
    <name type="scientific">Agrobacterium arsenijevicii</name>
    <dbReference type="NCBI Taxonomy" id="1585697"/>
    <lineage>
        <taxon>Bacteria</taxon>
        <taxon>Pseudomonadati</taxon>
        <taxon>Pseudomonadota</taxon>
        <taxon>Alphaproteobacteria</taxon>
        <taxon>Hyphomicrobiales</taxon>
        <taxon>Rhizobiaceae</taxon>
        <taxon>Rhizobium/Agrobacterium group</taxon>
        <taxon>Agrobacterium</taxon>
    </lineage>
</organism>
<dbReference type="EMBL" id="JWIT01000011">
    <property type="protein sequence ID" value="KJF72174.1"/>
    <property type="molecule type" value="Genomic_DNA"/>
</dbReference>